<dbReference type="InterPro" id="IPR050315">
    <property type="entry name" value="FAD-oxidoreductase_2"/>
</dbReference>
<sequence length="503" mass="54489">MTDAKHGTQRRALLRNGLFGMAAAAAGGAAMAAPGAAVKKDAGAEEYDIVIVGTGCAGLSAAIEAADIGAKVIVLEKMPVPMGNTIYAGGNFNAAGTWVQARDGIKDDVESFYKDMVKVSMNRCDMDLMRMFCDESAGVIRWLTDRCGIQWKPLDYQIAPMLGRCHEVTGKVQPGGSQLTIQMLAEVKKLGVPVHYGEKVIELTHDEALRCTGVSTLDSKGVRRTYRARGGVVLCTGGFHNNKDMLTRYMGGSVAWMPLRGSVCCTGENVTLTAPFFPNYVNMDQFHAGPIHAKTRANPSNMVNFGICVTPEGERYIDEGQTYVFIAQNTPRRIPENRAFIILDSRVRKEPIVDLRFKRYEKAKAPIYKADTIEALAREAGLPPEKLARTVKEFNEACRKGTQTKLAVPSTMEKPRTIEEGPFYAFEFSGGMTATFGGPKINRKAEVLNLEGRPVPGLYAAGNAIGGLFYDNYLDGSQLTAAVIWGRVAAHEALARAKAGTAA</sequence>
<evidence type="ECO:0000256" key="3">
    <source>
        <dbReference type="ARBA" id="ARBA00022827"/>
    </source>
</evidence>
<dbReference type="Proteomes" id="UP000430564">
    <property type="component" value="Unassembled WGS sequence"/>
</dbReference>
<dbReference type="RefSeq" id="WP_152157969.1">
    <property type="nucleotide sequence ID" value="NZ_WEHX01000017.1"/>
</dbReference>
<dbReference type="SUPFAM" id="SSF51905">
    <property type="entry name" value="FAD/NAD(P)-binding domain"/>
    <property type="match status" value="1"/>
</dbReference>
<evidence type="ECO:0000259" key="6">
    <source>
        <dbReference type="Pfam" id="PF00890"/>
    </source>
</evidence>
<dbReference type="GO" id="GO:0016491">
    <property type="term" value="F:oxidoreductase activity"/>
    <property type="evidence" value="ECO:0007669"/>
    <property type="project" value="UniProtKB-KW"/>
</dbReference>
<comment type="caution">
    <text evidence="7">The sequence shown here is derived from an EMBL/GenBank/DDBJ whole genome shotgun (WGS) entry which is preliminary data.</text>
</comment>
<evidence type="ECO:0000256" key="4">
    <source>
        <dbReference type="ARBA" id="ARBA00023002"/>
    </source>
</evidence>
<dbReference type="Gene3D" id="3.90.700.10">
    <property type="entry name" value="Succinate dehydrogenase/fumarate reductase flavoprotein, catalytic domain"/>
    <property type="match status" value="1"/>
</dbReference>
<evidence type="ECO:0000256" key="2">
    <source>
        <dbReference type="ARBA" id="ARBA00022630"/>
    </source>
</evidence>
<dbReference type="SUPFAM" id="SSF56425">
    <property type="entry name" value="Succinate dehydrogenase/fumarate reductase flavoprotein, catalytic domain"/>
    <property type="match status" value="1"/>
</dbReference>
<accession>A0A6I1EME6</accession>
<keyword evidence="5" id="KW-0732">Signal</keyword>
<dbReference type="PROSITE" id="PS51318">
    <property type="entry name" value="TAT"/>
    <property type="match status" value="1"/>
</dbReference>
<dbReference type="PANTHER" id="PTHR43400">
    <property type="entry name" value="FUMARATE REDUCTASE"/>
    <property type="match status" value="1"/>
</dbReference>
<dbReference type="PRINTS" id="PR00368">
    <property type="entry name" value="FADPNR"/>
</dbReference>
<comment type="cofactor">
    <cofactor evidence="1">
        <name>FAD</name>
        <dbReference type="ChEBI" id="CHEBI:57692"/>
    </cofactor>
</comment>
<reference evidence="7 8" key="1">
    <citation type="submission" date="2019-10" db="EMBL/GenBank/DDBJ databases">
        <title>Genome diversity of Sutterella seckii.</title>
        <authorList>
            <person name="Chaplin A.V."/>
            <person name="Sokolova S.R."/>
            <person name="Mosin K.A."/>
            <person name="Ivanova E.L."/>
            <person name="Kochetkova T.O."/>
            <person name="Goltsov A.Y."/>
            <person name="Trofimov D.Y."/>
            <person name="Efimov B.A."/>
        </authorList>
    </citation>
    <scope>NUCLEOTIDE SEQUENCE [LARGE SCALE GENOMIC DNA]</scope>
    <source>
        <strain evidence="7 8">ASD393</strain>
    </source>
</reference>
<dbReference type="PANTHER" id="PTHR43400:SF10">
    <property type="entry name" value="3-OXOSTEROID 1-DEHYDROGENASE"/>
    <property type="match status" value="1"/>
</dbReference>
<keyword evidence="3" id="KW-0274">FAD</keyword>
<name>A0A6I1EME6_9BURK</name>
<protein>
    <submittedName>
        <fullName evidence="7">FAD-dependent oxidoreductase</fullName>
    </submittedName>
</protein>
<evidence type="ECO:0000256" key="1">
    <source>
        <dbReference type="ARBA" id="ARBA00001974"/>
    </source>
</evidence>
<dbReference type="InterPro" id="IPR027477">
    <property type="entry name" value="Succ_DH/fumarate_Rdtase_cat_sf"/>
</dbReference>
<keyword evidence="2" id="KW-0285">Flavoprotein</keyword>
<dbReference type="GO" id="GO:0008202">
    <property type="term" value="P:steroid metabolic process"/>
    <property type="evidence" value="ECO:0007669"/>
    <property type="project" value="UniProtKB-ARBA"/>
</dbReference>
<dbReference type="Pfam" id="PF00890">
    <property type="entry name" value="FAD_binding_2"/>
    <property type="match status" value="1"/>
</dbReference>
<evidence type="ECO:0000256" key="5">
    <source>
        <dbReference type="SAM" id="SignalP"/>
    </source>
</evidence>
<dbReference type="InterPro" id="IPR003953">
    <property type="entry name" value="FAD-dep_OxRdtase_2_FAD-bd"/>
</dbReference>
<keyword evidence="4" id="KW-0560">Oxidoreductase</keyword>
<dbReference type="AlphaFoldDB" id="A0A6I1EME6"/>
<feature type="chain" id="PRO_5026330986" evidence="5">
    <location>
        <begin position="33"/>
        <end position="503"/>
    </location>
</feature>
<dbReference type="Gene3D" id="3.50.50.60">
    <property type="entry name" value="FAD/NAD(P)-binding domain"/>
    <property type="match status" value="1"/>
</dbReference>
<evidence type="ECO:0000313" key="7">
    <source>
        <dbReference type="EMBL" id="KAB7661643.1"/>
    </source>
</evidence>
<dbReference type="InterPro" id="IPR036188">
    <property type="entry name" value="FAD/NAD-bd_sf"/>
</dbReference>
<organism evidence="7 8">
    <name type="scientific">Sutterella seckii</name>
    <dbReference type="NCBI Taxonomy" id="1944635"/>
    <lineage>
        <taxon>Bacteria</taxon>
        <taxon>Pseudomonadati</taxon>
        <taxon>Pseudomonadota</taxon>
        <taxon>Betaproteobacteria</taxon>
        <taxon>Burkholderiales</taxon>
        <taxon>Sutterellaceae</taxon>
        <taxon>Sutterella</taxon>
    </lineage>
</organism>
<proteinExistence type="predicted"/>
<feature type="domain" description="FAD-dependent oxidoreductase 2 FAD-binding" evidence="6">
    <location>
        <begin position="48"/>
        <end position="469"/>
    </location>
</feature>
<dbReference type="InterPro" id="IPR006311">
    <property type="entry name" value="TAT_signal"/>
</dbReference>
<dbReference type="OrthoDB" id="9813348at2"/>
<gene>
    <name evidence="7" type="ORF">GBM95_04370</name>
</gene>
<dbReference type="EMBL" id="WEHX01000017">
    <property type="protein sequence ID" value="KAB7661643.1"/>
    <property type="molecule type" value="Genomic_DNA"/>
</dbReference>
<feature type="signal peptide" evidence="5">
    <location>
        <begin position="1"/>
        <end position="32"/>
    </location>
</feature>
<evidence type="ECO:0000313" key="8">
    <source>
        <dbReference type="Proteomes" id="UP000430564"/>
    </source>
</evidence>